<dbReference type="InterPro" id="IPR018691">
    <property type="entry name" value="DUF2188"/>
</dbReference>
<feature type="region of interest" description="Disordered" evidence="1">
    <location>
        <begin position="1"/>
        <end position="32"/>
    </location>
</feature>
<organism evidence="2 3">
    <name type="scientific">Tichowtungia aerotolerans</name>
    <dbReference type="NCBI Taxonomy" id="2697043"/>
    <lineage>
        <taxon>Bacteria</taxon>
        <taxon>Pseudomonadati</taxon>
        <taxon>Kiritimatiellota</taxon>
        <taxon>Tichowtungiia</taxon>
        <taxon>Tichowtungiales</taxon>
        <taxon>Tichowtungiaceae</taxon>
        <taxon>Tichowtungia</taxon>
    </lineage>
</organism>
<keyword evidence="3" id="KW-1185">Reference proteome</keyword>
<dbReference type="KEGG" id="taer:GT409_13945"/>
<dbReference type="EMBL" id="CP047593">
    <property type="protein sequence ID" value="QHI70494.1"/>
    <property type="molecule type" value="Genomic_DNA"/>
</dbReference>
<dbReference type="AlphaFoldDB" id="A0A6P1MD44"/>
<feature type="compositionally biased region" description="Polar residues" evidence="1">
    <location>
        <begin position="1"/>
        <end position="17"/>
    </location>
</feature>
<name>A0A6P1MD44_9BACT</name>
<dbReference type="RefSeq" id="WP_160629670.1">
    <property type="nucleotide sequence ID" value="NZ_CP047593.1"/>
</dbReference>
<gene>
    <name evidence="2" type="ORF">GT409_13945</name>
</gene>
<evidence type="ECO:0000313" key="2">
    <source>
        <dbReference type="EMBL" id="QHI70494.1"/>
    </source>
</evidence>
<dbReference type="Pfam" id="PF09954">
    <property type="entry name" value="DUF2188"/>
    <property type="match status" value="1"/>
</dbReference>
<protein>
    <submittedName>
        <fullName evidence="2">DUF2188 domain-containing protein</fullName>
    </submittedName>
</protein>
<accession>A0A6P1MD44</accession>
<proteinExistence type="predicted"/>
<evidence type="ECO:0000256" key="1">
    <source>
        <dbReference type="SAM" id="MobiDB-lite"/>
    </source>
</evidence>
<evidence type="ECO:0000313" key="3">
    <source>
        <dbReference type="Proteomes" id="UP000464954"/>
    </source>
</evidence>
<reference evidence="2 3" key="1">
    <citation type="submission" date="2020-01" db="EMBL/GenBank/DDBJ databases">
        <title>Ponticoccus aerotolerans gen. nov., sp. nov., an anaerobic bacterium and proposal of Ponticoccusceae fam. nov., Ponticoccusles ord. nov. and Ponticoccuse classis nov. in the phylum Kiritimatiellaeota.</title>
        <authorList>
            <person name="Zhou L.Y."/>
            <person name="Du Z.J."/>
        </authorList>
    </citation>
    <scope>NUCLEOTIDE SEQUENCE [LARGE SCALE GENOMIC DNA]</scope>
    <source>
        <strain evidence="2 3">S-5007</strain>
    </source>
</reference>
<sequence length="76" mass="8691">MKSPNVWTKQRPDNTWQAKREGASRASGVFRTQAEAWDKSREIAKREGGEAFLCNRGGQIRERNTYTGHDPRDIQG</sequence>
<dbReference type="Proteomes" id="UP000464954">
    <property type="component" value="Chromosome"/>
</dbReference>